<dbReference type="GO" id="GO:0005739">
    <property type="term" value="C:mitochondrion"/>
    <property type="evidence" value="ECO:0007669"/>
    <property type="project" value="GOC"/>
</dbReference>
<keyword evidence="1" id="KW-0004">4Fe-4S</keyword>
<dbReference type="SUPFAM" id="SSF142019">
    <property type="entry name" value="Nqo1 FMN-binding domain-like"/>
    <property type="match status" value="1"/>
</dbReference>
<protein>
    <recommendedName>
        <fullName evidence="5">NADH-ubiquinone oxidoreductase 51kDa subunit FMN-binding domain-containing protein</fullName>
    </recommendedName>
</protein>
<reference evidence="6 7" key="1">
    <citation type="journal article" date="2018" name="PLoS ONE">
        <title>The draft genome of Kipferlia bialata reveals reductive genome evolution in fornicate parasites.</title>
        <authorList>
            <person name="Tanifuji G."/>
            <person name="Takabayashi S."/>
            <person name="Kume K."/>
            <person name="Takagi M."/>
            <person name="Nakayama T."/>
            <person name="Kamikawa R."/>
            <person name="Inagaki Y."/>
            <person name="Hashimoto T."/>
        </authorList>
    </citation>
    <scope>NUCLEOTIDE SEQUENCE [LARGE SCALE GENOMIC DNA]</scope>
    <source>
        <strain evidence="6">NY0173</strain>
    </source>
</reference>
<dbReference type="Proteomes" id="UP000265618">
    <property type="component" value="Unassembled WGS sequence"/>
</dbReference>
<proteinExistence type="predicted"/>
<keyword evidence="4" id="KW-0411">Iron-sulfur</keyword>
<dbReference type="PANTHER" id="PTHR11780">
    <property type="entry name" value="NADH-UBIQUINONE OXIDOREDUCTASE FLAVOPROTEIN 1 NDUFV1"/>
    <property type="match status" value="1"/>
</dbReference>
<keyword evidence="3" id="KW-0408">Iron</keyword>
<dbReference type="GO" id="GO:0051539">
    <property type="term" value="F:4 iron, 4 sulfur cluster binding"/>
    <property type="evidence" value="ECO:0007669"/>
    <property type="project" value="UniProtKB-KW"/>
</dbReference>
<dbReference type="OrthoDB" id="42889at2759"/>
<feature type="non-terminal residue" evidence="6">
    <location>
        <position position="72"/>
    </location>
</feature>
<dbReference type="GO" id="GO:0006120">
    <property type="term" value="P:mitochondrial electron transport, NADH to ubiquinone"/>
    <property type="evidence" value="ECO:0007669"/>
    <property type="project" value="TreeGrafter"/>
</dbReference>
<sequence length="72" mass="8162">KNSKKPPQERWLVINGDEGEPGTSKDRYIMLHDPHRLLHGTALAAKAIGSKKAAIYIRGEFKKEQEHVWTAI</sequence>
<evidence type="ECO:0000313" key="7">
    <source>
        <dbReference type="Proteomes" id="UP000265618"/>
    </source>
</evidence>
<feature type="domain" description="NADH-ubiquinone oxidoreductase 51kDa subunit FMN-binding" evidence="5">
    <location>
        <begin position="5"/>
        <end position="71"/>
    </location>
</feature>
<gene>
    <name evidence="6" type="ORF">KIPB_015641</name>
</gene>
<dbReference type="InterPro" id="IPR050837">
    <property type="entry name" value="ComplexI_51kDa_subunit"/>
</dbReference>
<evidence type="ECO:0000313" key="6">
    <source>
        <dbReference type="EMBL" id="GIQ92077.1"/>
    </source>
</evidence>
<dbReference type="PANTHER" id="PTHR11780:SF10">
    <property type="entry name" value="NADH DEHYDROGENASE [UBIQUINONE] FLAVOPROTEIN 1, MITOCHONDRIAL"/>
    <property type="match status" value="1"/>
</dbReference>
<evidence type="ECO:0000259" key="5">
    <source>
        <dbReference type="Pfam" id="PF01512"/>
    </source>
</evidence>
<dbReference type="Pfam" id="PF01512">
    <property type="entry name" value="Complex1_51K"/>
    <property type="match status" value="1"/>
</dbReference>
<evidence type="ECO:0000256" key="4">
    <source>
        <dbReference type="ARBA" id="ARBA00023014"/>
    </source>
</evidence>
<name>A0A9K3DC35_9EUKA</name>
<keyword evidence="7" id="KW-1185">Reference proteome</keyword>
<dbReference type="InterPro" id="IPR037225">
    <property type="entry name" value="Nuo51_FMN-bd_sf"/>
</dbReference>
<dbReference type="InterPro" id="IPR011538">
    <property type="entry name" value="Nuo51_FMN-bd"/>
</dbReference>
<evidence type="ECO:0000256" key="2">
    <source>
        <dbReference type="ARBA" id="ARBA00022723"/>
    </source>
</evidence>
<comment type="caution">
    <text evidence="6">The sequence shown here is derived from an EMBL/GenBank/DDBJ whole genome shotgun (WGS) entry which is preliminary data.</text>
</comment>
<evidence type="ECO:0000256" key="3">
    <source>
        <dbReference type="ARBA" id="ARBA00023004"/>
    </source>
</evidence>
<organism evidence="6 7">
    <name type="scientific">Kipferlia bialata</name>
    <dbReference type="NCBI Taxonomy" id="797122"/>
    <lineage>
        <taxon>Eukaryota</taxon>
        <taxon>Metamonada</taxon>
        <taxon>Carpediemonas-like organisms</taxon>
        <taxon>Kipferlia</taxon>
    </lineage>
</organism>
<dbReference type="GO" id="GO:0046872">
    <property type="term" value="F:metal ion binding"/>
    <property type="evidence" value="ECO:0007669"/>
    <property type="project" value="UniProtKB-KW"/>
</dbReference>
<dbReference type="AlphaFoldDB" id="A0A9K3DC35"/>
<keyword evidence="2" id="KW-0479">Metal-binding</keyword>
<feature type="non-terminal residue" evidence="6">
    <location>
        <position position="1"/>
    </location>
</feature>
<dbReference type="Gene3D" id="3.40.50.11540">
    <property type="entry name" value="NADH-ubiquinone oxidoreductase 51kDa subunit"/>
    <property type="match status" value="1"/>
</dbReference>
<accession>A0A9K3DC35</accession>
<dbReference type="EMBL" id="BDIP01008924">
    <property type="protein sequence ID" value="GIQ92077.1"/>
    <property type="molecule type" value="Genomic_DNA"/>
</dbReference>
<evidence type="ECO:0000256" key="1">
    <source>
        <dbReference type="ARBA" id="ARBA00022485"/>
    </source>
</evidence>